<reference evidence="1 2" key="1">
    <citation type="submission" date="2018-03" db="EMBL/GenBank/DDBJ databases">
        <title>Draft Genome Sequences of the Obligatory Marine Myxobacteria Enhygromyxa salina SWB005.</title>
        <authorList>
            <person name="Poehlein A."/>
            <person name="Moghaddam J.A."/>
            <person name="Harms H."/>
            <person name="Alanjari M."/>
            <person name="Koenig G.M."/>
            <person name="Daniel R."/>
            <person name="Schaeberle T.F."/>
        </authorList>
    </citation>
    <scope>NUCLEOTIDE SEQUENCE [LARGE SCALE GENOMIC DNA]</scope>
    <source>
        <strain evidence="1 2">SWB005</strain>
    </source>
</reference>
<sequence length="45" mass="5236">MLLAAGFVREGCARECVRKNEGYVDEHVFGLLRREWEANRPEQIS</sequence>
<protein>
    <recommendedName>
        <fullName evidence="3">N-acetyltransferase domain-containing protein</fullName>
    </recommendedName>
</protein>
<dbReference type="EMBL" id="PVNK01000257">
    <property type="protein sequence ID" value="PRP91124.1"/>
    <property type="molecule type" value="Genomic_DNA"/>
</dbReference>
<evidence type="ECO:0000313" key="2">
    <source>
        <dbReference type="Proteomes" id="UP000237968"/>
    </source>
</evidence>
<organism evidence="1 2">
    <name type="scientific">Enhygromyxa salina</name>
    <dbReference type="NCBI Taxonomy" id="215803"/>
    <lineage>
        <taxon>Bacteria</taxon>
        <taxon>Pseudomonadati</taxon>
        <taxon>Myxococcota</taxon>
        <taxon>Polyangia</taxon>
        <taxon>Nannocystales</taxon>
        <taxon>Nannocystaceae</taxon>
        <taxon>Enhygromyxa</taxon>
    </lineage>
</organism>
<evidence type="ECO:0008006" key="3">
    <source>
        <dbReference type="Google" id="ProtNLM"/>
    </source>
</evidence>
<gene>
    <name evidence="1" type="ORF">ENSA5_58610</name>
</gene>
<dbReference type="Proteomes" id="UP000237968">
    <property type="component" value="Unassembled WGS sequence"/>
</dbReference>
<dbReference type="Gene3D" id="3.40.630.30">
    <property type="match status" value="1"/>
</dbReference>
<accession>A0A2S9XE36</accession>
<proteinExistence type="predicted"/>
<name>A0A2S9XE36_9BACT</name>
<evidence type="ECO:0000313" key="1">
    <source>
        <dbReference type="EMBL" id="PRP91124.1"/>
    </source>
</evidence>
<comment type="caution">
    <text evidence="1">The sequence shown here is derived from an EMBL/GenBank/DDBJ whole genome shotgun (WGS) entry which is preliminary data.</text>
</comment>
<dbReference type="AlphaFoldDB" id="A0A2S9XE36"/>
<keyword evidence="2" id="KW-1185">Reference proteome</keyword>